<keyword evidence="3" id="KW-0143">Chaperone</keyword>
<evidence type="ECO:0000256" key="1">
    <source>
        <dbReference type="ARBA" id="ARBA00022490"/>
    </source>
</evidence>
<protein>
    <recommendedName>
        <fullName evidence="3">RNA-binding protein KhpA</fullName>
    </recommendedName>
    <alternativeName>
        <fullName evidence="3">KH-domain protein A</fullName>
    </alternativeName>
</protein>
<keyword evidence="1 3" id="KW-0963">Cytoplasm</keyword>
<comment type="caution">
    <text evidence="4">The sequence shown here is derived from an EMBL/GenBank/DDBJ whole genome shotgun (WGS) entry which is preliminary data.</text>
</comment>
<dbReference type="GO" id="GO:0008360">
    <property type="term" value="P:regulation of cell shape"/>
    <property type="evidence" value="ECO:0007669"/>
    <property type="project" value="UniProtKB-KW"/>
</dbReference>
<dbReference type="PANTHER" id="PTHR34654">
    <property type="entry name" value="UPF0109 PROTEIN SCO5592"/>
    <property type="match status" value="1"/>
</dbReference>
<dbReference type="Pfam" id="PF13083">
    <property type="entry name" value="KH_KhpA-B"/>
    <property type="match status" value="1"/>
</dbReference>
<evidence type="ECO:0000313" key="5">
    <source>
        <dbReference type="Proteomes" id="UP000178162"/>
    </source>
</evidence>
<dbReference type="GO" id="GO:0009252">
    <property type="term" value="P:peptidoglycan biosynthetic process"/>
    <property type="evidence" value="ECO:0007669"/>
    <property type="project" value="UniProtKB-UniRule"/>
</dbReference>
<dbReference type="PROSITE" id="PS50084">
    <property type="entry name" value="KH_TYPE_1"/>
    <property type="match status" value="1"/>
</dbReference>
<comment type="similarity">
    <text evidence="3">Belongs to the KhpA RNA-binding protein family.</text>
</comment>
<dbReference type="GO" id="GO:0003723">
    <property type="term" value="F:RNA binding"/>
    <property type="evidence" value="ECO:0007669"/>
    <property type="project" value="UniProtKB-UniRule"/>
</dbReference>
<organism evidence="4 5">
    <name type="scientific">Candidatus Woykebacteria bacterium RBG_16_39_9b</name>
    <dbReference type="NCBI Taxonomy" id="1802595"/>
    <lineage>
        <taxon>Bacteria</taxon>
        <taxon>Candidatus Woykeibacteriota</taxon>
    </lineage>
</organism>
<dbReference type="STRING" id="1802595.A2134_01470"/>
<accession>A0A1G1WCN0</accession>
<dbReference type="GO" id="GO:0005737">
    <property type="term" value="C:cytoplasm"/>
    <property type="evidence" value="ECO:0007669"/>
    <property type="project" value="UniProtKB-SubCell"/>
</dbReference>
<comment type="subunit">
    <text evidence="3">Forms a complex with KhpB.</text>
</comment>
<dbReference type="InterPro" id="IPR015946">
    <property type="entry name" value="KH_dom-like_a/b"/>
</dbReference>
<dbReference type="InterPro" id="IPR009019">
    <property type="entry name" value="KH_sf_prok-type"/>
</dbReference>
<gene>
    <name evidence="3" type="primary">khpA</name>
    <name evidence="4" type="ORF">A2134_01470</name>
</gene>
<keyword evidence="3" id="KW-0961">Cell wall biogenesis/degradation</keyword>
<evidence type="ECO:0000313" key="4">
    <source>
        <dbReference type="EMBL" id="OGY25448.1"/>
    </source>
</evidence>
<dbReference type="SUPFAM" id="SSF54814">
    <property type="entry name" value="Prokaryotic type KH domain (KH-domain type II)"/>
    <property type="match status" value="1"/>
</dbReference>
<dbReference type="CDD" id="cd22533">
    <property type="entry name" value="KH-II_YlqC-like"/>
    <property type="match status" value="1"/>
</dbReference>
<dbReference type="GO" id="GO:0071555">
    <property type="term" value="P:cell wall organization"/>
    <property type="evidence" value="ECO:0007669"/>
    <property type="project" value="UniProtKB-KW"/>
</dbReference>
<keyword evidence="2 3" id="KW-0694">RNA-binding</keyword>
<sequence>MKKLLNYIIEGILDDPSGIKIEEQTEEGILNLVVYAPKEIIGRIIGKNGRIIKSIRSLLKIKAIKNNIRFKLVLMES</sequence>
<reference evidence="4 5" key="1">
    <citation type="journal article" date="2016" name="Nat. Commun.">
        <title>Thousands of microbial genomes shed light on interconnected biogeochemical processes in an aquifer system.</title>
        <authorList>
            <person name="Anantharaman K."/>
            <person name="Brown C.T."/>
            <person name="Hug L.A."/>
            <person name="Sharon I."/>
            <person name="Castelle C.J."/>
            <person name="Probst A.J."/>
            <person name="Thomas B.C."/>
            <person name="Singh A."/>
            <person name="Wilkins M.J."/>
            <person name="Karaoz U."/>
            <person name="Brodie E.L."/>
            <person name="Williams K.H."/>
            <person name="Hubbard S.S."/>
            <person name="Banfield J.F."/>
        </authorList>
    </citation>
    <scope>NUCLEOTIDE SEQUENCE [LARGE SCALE GENOMIC DNA]</scope>
</reference>
<proteinExistence type="inferred from homology"/>
<dbReference type="InterPro" id="IPR020627">
    <property type="entry name" value="KhpA"/>
</dbReference>
<dbReference type="PANTHER" id="PTHR34654:SF1">
    <property type="entry name" value="RNA-BINDING PROTEIN KHPA"/>
    <property type="match status" value="1"/>
</dbReference>
<dbReference type="Gene3D" id="3.30.300.20">
    <property type="match status" value="1"/>
</dbReference>
<keyword evidence="3" id="KW-0133">Cell shape</keyword>
<comment type="subcellular location">
    <subcellularLocation>
        <location evidence="3">Cytoplasm</location>
    </subcellularLocation>
</comment>
<dbReference type="HAMAP" id="MF_00088">
    <property type="entry name" value="KhpA"/>
    <property type="match status" value="1"/>
</dbReference>
<evidence type="ECO:0000256" key="2">
    <source>
        <dbReference type="ARBA" id="ARBA00022884"/>
    </source>
</evidence>
<dbReference type="AlphaFoldDB" id="A0A1G1WCN0"/>
<dbReference type="Proteomes" id="UP000178162">
    <property type="component" value="Unassembled WGS sequence"/>
</dbReference>
<dbReference type="EMBL" id="MHCR01000015">
    <property type="protein sequence ID" value="OGY25448.1"/>
    <property type="molecule type" value="Genomic_DNA"/>
</dbReference>
<evidence type="ECO:0000256" key="3">
    <source>
        <dbReference type="HAMAP-Rule" id="MF_00088"/>
    </source>
</evidence>
<comment type="function">
    <text evidence="3">A probable RNA chaperone. Forms a complex with KhpB which binds to cellular RNA and controls its expression. Plays a role in peptidoglycan (PG) homeostasis and cell length regulation.</text>
</comment>
<name>A0A1G1WCN0_9BACT</name>